<dbReference type="Gene3D" id="1.10.287.70">
    <property type="match status" value="2"/>
</dbReference>
<keyword evidence="3 8" id="KW-0812">Transmembrane</keyword>
<dbReference type="SMART" id="SM01053">
    <property type="entry name" value="CaMBD"/>
    <property type="match status" value="1"/>
</dbReference>
<dbReference type="GO" id="GO:0016286">
    <property type="term" value="F:small conductance calcium-activated potassium channel activity"/>
    <property type="evidence" value="ECO:0007669"/>
    <property type="project" value="InterPro"/>
</dbReference>
<evidence type="ECO:0000256" key="5">
    <source>
        <dbReference type="ARBA" id="ARBA00023065"/>
    </source>
</evidence>
<dbReference type="InterPro" id="IPR036122">
    <property type="entry name" value="CaM-bd_dom_sf"/>
</dbReference>
<evidence type="ECO:0000256" key="8">
    <source>
        <dbReference type="SAM" id="Phobius"/>
    </source>
</evidence>
<proteinExistence type="predicted"/>
<reference evidence="11" key="1">
    <citation type="journal article" date="2015" name="Nat. Genet.">
        <title>The genome and transcriptome of the zoonotic hookworm Ancylostoma ceylanicum identify infection-specific gene families.</title>
        <authorList>
            <person name="Schwarz E.M."/>
            <person name="Hu Y."/>
            <person name="Antoshechkin I."/>
            <person name="Miller M.M."/>
            <person name="Sternberg P.W."/>
            <person name="Aroian R.V."/>
        </authorList>
    </citation>
    <scope>NUCLEOTIDE SEQUENCE</scope>
    <source>
        <strain evidence="11">HY135</strain>
    </source>
</reference>
<evidence type="ECO:0000256" key="3">
    <source>
        <dbReference type="ARBA" id="ARBA00022692"/>
    </source>
</evidence>
<keyword evidence="6 8" id="KW-0472">Membrane</keyword>
<protein>
    <recommendedName>
        <fullName evidence="9">Calmodulin-binding domain-containing protein</fullName>
    </recommendedName>
</protein>
<evidence type="ECO:0000256" key="2">
    <source>
        <dbReference type="ARBA" id="ARBA00022448"/>
    </source>
</evidence>
<feature type="transmembrane region" description="Helical" evidence="8">
    <location>
        <begin position="451"/>
        <end position="469"/>
    </location>
</feature>
<gene>
    <name evidence="10" type="primary">Acey_s0077.g1132</name>
    <name evidence="10" type="ORF">Y032_0077g1132</name>
</gene>
<keyword evidence="11" id="KW-1185">Reference proteome</keyword>
<keyword evidence="7" id="KW-0407">Ion channel</keyword>
<evidence type="ECO:0000313" key="11">
    <source>
        <dbReference type="Proteomes" id="UP000024635"/>
    </source>
</evidence>
<feature type="transmembrane region" description="Helical" evidence="8">
    <location>
        <begin position="544"/>
        <end position="564"/>
    </location>
</feature>
<dbReference type="InterPro" id="IPR004178">
    <property type="entry name" value="CaM-bd_dom"/>
</dbReference>
<dbReference type="FunFam" id="1.10.287.70:FF:000183">
    <property type="entry name" value="KCNN (Potassium K ChaNNel, calcium activated)-Like"/>
    <property type="match status" value="1"/>
</dbReference>
<dbReference type="AlphaFoldDB" id="A0A016TU20"/>
<feature type="domain" description="Calmodulin-binding" evidence="9">
    <location>
        <begin position="614"/>
        <end position="673"/>
    </location>
</feature>
<evidence type="ECO:0000313" key="10">
    <source>
        <dbReference type="EMBL" id="EYC06300.1"/>
    </source>
</evidence>
<comment type="caution">
    <text evidence="10">The sequence shown here is derived from an EMBL/GenBank/DDBJ whole genome shotgun (WGS) entry which is preliminary data.</text>
</comment>
<dbReference type="InterPro" id="IPR013099">
    <property type="entry name" value="K_chnl_dom"/>
</dbReference>
<dbReference type="Proteomes" id="UP000024635">
    <property type="component" value="Unassembled WGS sequence"/>
</dbReference>
<name>A0A016TU20_9BILA</name>
<comment type="subcellular location">
    <subcellularLocation>
        <location evidence="1">Membrane</location>
        <topology evidence="1">Multi-pass membrane protein</topology>
    </subcellularLocation>
</comment>
<keyword evidence="5" id="KW-0406">Ion transport</keyword>
<evidence type="ECO:0000259" key="9">
    <source>
        <dbReference type="SMART" id="SM01053"/>
    </source>
</evidence>
<dbReference type="Pfam" id="PF02888">
    <property type="entry name" value="CaMBD"/>
    <property type="match status" value="1"/>
</dbReference>
<dbReference type="EMBL" id="JARK01001413">
    <property type="protein sequence ID" value="EYC06300.1"/>
    <property type="molecule type" value="Genomic_DNA"/>
</dbReference>
<dbReference type="OrthoDB" id="73653at2759"/>
<evidence type="ECO:0000256" key="1">
    <source>
        <dbReference type="ARBA" id="ARBA00004141"/>
    </source>
</evidence>
<dbReference type="Pfam" id="PF07885">
    <property type="entry name" value="Ion_trans_2"/>
    <property type="match status" value="1"/>
</dbReference>
<feature type="transmembrane region" description="Helical" evidence="8">
    <location>
        <begin position="576"/>
        <end position="596"/>
    </location>
</feature>
<feature type="transmembrane region" description="Helical" evidence="8">
    <location>
        <begin position="513"/>
        <end position="532"/>
    </location>
</feature>
<sequence length="677" mass="76012">MEIEYLEFPNSPPYSISFVRFSQEAMLHVTSAIFSFIPRPQPPFPEYSTVTLLKNASTKMNSLVAKSCSSSGLSFINEEPLYEERLNSVDEPAYAASSPLYAADSYFSPPKNCLSVQGTVTICRPPPPDLPLSTSNCSNLSVSDHETVRNNWSRPGSDVTSTPELAPKGILRAPRLMAAPKQLSFDIPLSPAPSPKSSCVSASGSYHMFERPARVSRVRKEPGRFRLAALQQRSNSESIFNMSPQIENCRRVSVAHFPSRDQALLRKILGPQGLSWISTDKGGDVVSRKSVSIAYSNDLEAQKMGDDSETPLMEEKEDAISGGRLIKREILHEKRRHMSDRALFFAVVGIVLMIIENELNAAGIVPTGSFSSLCLKSLIVGSTIVLVVFVAYFHIIEVQLFMNANAADDWRVALTLRRMAQIGAEIFICSLCPLPLELGEWGRGKLTSKTLHTFNVFVSIAMFFRLYWLCRVMLLHSRLFTDASSRSIAGLNRVNFNARFILKTLMTLCPGKMLMIFTAFLWIMAGWILRLCERDYVSLNQRKDMDYVSSIWVVAITFLSVGYGDIVPHTNCGRTMAVITGILGTCASSMVVAVVARKLELTRAEKHVHNFMMDTQLTKQLKHSAANVLRETWLIYKFRKKVEKIDYARIRQHQRKFLVAIYECVGFFRLEIVKNHL</sequence>
<evidence type="ECO:0000256" key="4">
    <source>
        <dbReference type="ARBA" id="ARBA00022989"/>
    </source>
</evidence>
<dbReference type="PANTHER" id="PTHR10153">
    <property type="entry name" value="SMALL CONDUCTANCE CALCIUM-ACTIVATED POTASSIUM CHANNEL"/>
    <property type="match status" value="1"/>
</dbReference>
<dbReference type="SUPFAM" id="SSF81324">
    <property type="entry name" value="Voltage-gated potassium channels"/>
    <property type="match status" value="1"/>
</dbReference>
<keyword evidence="4 8" id="KW-1133">Transmembrane helix</keyword>
<dbReference type="GO" id="GO:0016020">
    <property type="term" value="C:membrane"/>
    <property type="evidence" value="ECO:0007669"/>
    <property type="project" value="UniProtKB-SubCell"/>
</dbReference>
<dbReference type="STRING" id="53326.A0A016TU20"/>
<dbReference type="GO" id="GO:0005516">
    <property type="term" value="F:calmodulin binding"/>
    <property type="evidence" value="ECO:0007669"/>
    <property type="project" value="InterPro"/>
</dbReference>
<accession>A0A016TU20</accession>
<organism evidence="10 11">
    <name type="scientific">Ancylostoma ceylanicum</name>
    <dbReference type="NCBI Taxonomy" id="53326"/>
    <lineage>
        <taxon>Eukaryota</taxon>
        <taxon>Metazoa</taxon>
        <taxon>Ecdysozoa</taxon>
        <taxon>Nematoda</taxon>
        <taxon>Chromadorea</taxon>
        <taxon>Rhabditida</taxon>
        <taxon>Rhabditina</taxon>
        <taxon>Rhabditomorpha</taxon>
        <taxon>Strongyloidea</taxon>
        <taxon>Ancylostomatidae</taxon>
        <taxon>Ancylostomatinae</taxon>
        <taxon>Ancylostoma</taxon>
    </lineage>
</organism>
<feature type="transmembrane region" description="Helical" evidence="8">
    <location>
        <begin position="375"/>
        <end position="395"/>
    </location>
</feature>
<feature type="transmembrane region" description="Helical" evidence="8">
    <location>
        <begin position="338"/>
        <end position="355"/>
    </location>
</feature>
<evidence type="ECO:0000256" key="7">
    <source>
        <dbReference type="ARBA" id="ARBA00023303"/>
    </source>
</evidence>
<dbReference type="SUPFAM" id="SSF81327">
    <property type="entry name" value="Small-conductance potassium channel"/>
    <property type="match status" value="1"/>
</dbReference>
<keyword evidence="2" id="KW-0813">Transport</keyword>
<evidence type="ECO:0000256" key="6">
    <source>
        <dbReference type="ARBA" id="ARBA00023136"/>
    </source>
</evidence>
<dbReference type="InterPro" id="IPR015449">
    <property type="entry name" value="K_chnl_Ca-activ_SK"/>
</dbReference>
<dbReference type="Pfam" id="PF03530">
    <property type="entry name" value="SK_channel"/>
    <property type="match status" value="1"/>
</dbReference>